<keyword evidence="1" id="KW-0472">Membrane</keyword>
<organism evidence="2 3">
    <name type="scientific">Acinetobacter johnsonii</name>
    <dbReference type="NCBI Taxonomy" id="40214"/>
    <lineage>
        <taxon>Bacteria</taxon>
        <taxon>Pseudomonadati</taxon>
        <taxon>Pseudomonadota</taxon>
        <taxon>Gammaproteobacteria</taxon>
        <taxon>Moraxellales</taxon>
        <taxon>Moraxellaceae</taxon>
        <taxon>Acinetobacter</taxon>
    </lineage>
</organism>
<dbReference type="EMBL" id="FUUY01000004">
    <property type="protein sequence ID" value="SJX21735.1"/>
    <property type="molecule type" value="Genomic_DNA"/>
</dbReference>
<dbReference type="Proteomes" id="UP000196240">
    <property type="component" value="Unassembled WGS sequence"/>
</dbReference>
<sequence>MGAAKLGGLIGARIGMVLVPVTGGTSIAVGGIIGAGIGAVFGGVGLGFDGNYVGTSKAREYTGVCE</sequence>
<evidence type="ECO:0000256" key="1">
    <source>
        <dbReference type="SAM" id="Phobius"/>
    </source>
</evidence>
<proteinExistence type="predicted"/>
<evidence type="ECO:0000313" key="3">
    <source>
        <dbReference type="Proteomes" id="UP000196240"/>
    </source>
</evidence>
<keyword evidence="1" id="KW-0812">Transmembrane</keyword>
<evidence type="ECO:0000313" key="2">
    <source>
        <dbReference type="EMBL" id="SJX21735.1"/>
    </source>
</evidence>
<reference evidence="2 3" key="1">
    <citation type="submission" date="2017-02" db="EMBL/GenBank/DDBJ databases">
        <authorList>
            <person name="Peterson S.W."/>
        </authorList>
    </citation>
    <scope>NUCLEOTIDE SEQUENCE [LARGE SCALE GENOMIC DNA]</scope>
    <source>
        <strain evidence="2">C6</strain>
    </source>
</reference>
<dbReference type="AlphaFoldDB" id="A0A1R7QBT8"/>
<name>A0A1R7QBT8_ACIJO</name>
<protein>
    <submittedName>
        <fullName evidence="2">Uncharacterized protein</fullName>
    </submittedName>
</protein>
<feature type="transmembrane region" description="Helical" evidence="1">
    <location>
        <begin position="27"/>
        <end position="48"/>
    </location>
</feature>
<gene>
    <name evidence="2" type="ORF">ACNJC6_01356</name>
</gene>
<keyword evidence="1" id="KW-1133">Transmembrane helix</keyword>
<accession>A0A1R7QBT8</accession>